<name>A0A6C0B7G5_9ZZZZ</name>
<proteinExistence type="predicted"/>
<accession>A0A6C0B7G5</accession>
<dbReference type="EMBL" id="MN739094">
    <property type="protein sequence ID" value="QHS88185.1"/>
    <property type="molecule type" value="Genomic_DNA"/>
</dbReference>
<feature type="compositionally biased region" description="Basic residues" evidence="1">
    <location>
        <begin position="10"/>
        <end position="19"/>
    </location>
</feature>
<evidence type="ECO:0000313" key="2">
    <source>
        <dbReference type="EMBL" id="QHS88185.1"/>
    </source>
</evidence>
<reference evidence="2" key="1">
    <citation type="journal article" date="2020" name="Nature">
        <title>Giant virus diversity and host interactions through global metagenomics.</title>
        <authorList>
            <person name="Schulz F."/>
            <person name="Roux S."/>
            <person name="Paez-Espino D."/>
            <person name="Jungbluth S."/>
            <person name="Walsh D.A."/>
            <person name="Denef V.J."/>
            <person name="McMahon K.D."/>
            <person name="Konstantinidis K.T."/>
            <person name="Eloe-Fadrosh E.A."/>
            <person name="Kyrpides N.C."/>
            <person name="Woyke T."/>
        </authorList>
    </citation>
    <scope>NUCLEOTIDE SEQUENCE</scope>
    <source>
        <strain evidence="2">GVMAG-M-3300010158-55</strain>
    </source>
</reference>
<dbReference type="AlphaFoldDB" id="A0A6C0B7G5"/>
<protein>
    <submittedName>
        <fullName evidence="2">Uncharacterized protein</fullName>
    </submittedName>
</protein>
<sequence length="145" mass="16971">MESLAEPKREKKIKQKFRPQRATPKGEGHRWKAVEKTTTTWGSPADKARKRVVMAVKQQRKWREAFVSEEYTHDLVMKGKVREHSTTEFVEYNRTGCPQTTVQTVDAFLPEYENIKPLRIHRGPIRDRPCKPGFVEYTGKGWPKC</sequence>
<evidence type="ECO:0000256" key="1">
    <source>
        <dbReference type="SAM" id="MobiDB-lite"/>
    </source>
</evidence>
<feature type="compositionally biased region" description="Basic and acidic residues" evidence="1">
    <location>
        <begin position="24"/>
        <end position="35"/>
    </location>
</feature>
<organism evidence="2">
    <name type="scientific">viral metagenome</name>
    <dbReference type="NCBI Taxonomy" id="1070528"/>
    <lineage>
        <taxon>unclassified sequences</taxon>
        <taxon>metagenomes</taxon>
        <taxon>organismal metagenomes</taxon>
    </lineage>
</organism>
<feature type="region of interest" description="Disordered" evidence="1">
    <location>
        <begin position="1"/>
        <end position="43"/>
    </location>
</feature>